<dbReference type="InterPro" id="IPR016181">
    <property type="entry name" value="Acyl_CoA_acyltransferase"/>
</dbReference>
<sequence>MRLRRLMGVADQIVASRFSSIDLSNKADYHPRYTEQTLTMWRLSKETALGLPEPHSLTSHRYYLNRILAPSHRIFLAIEKESDSVLGMMAMDKDYISQLYIHPSHQCRGIGSALVELAQENADQLKLYTFEINLPARAFWEKHGFQEQEIGQHDNEEGLTDILCKWRREPASISMHFAM</sequence>
<evidence type="ECO:0000313" key="3">
    <source>
        <dbReference type="Proteomes" id="UP000190162"/>
    </source>
</evidence>
<dbReference type="InterPro" id="IPR000182">
    <property type="entry name" value="GNAT_dom"/>
</dbReference>
<keyword evidence="3" id="KW-1185">Reference proteome</keyword>
<dbReference type="GO" id="GO:0016747">
    <property type="term" value="F:acyltransferase activity, transferring groups other than amino-acyl groups"/>
    <property type="evidence" value="ECO:0007669"/>
    <property type="project" value="InterPro"/>
</dbReference>
<dbReference type="Pfam" id="PF00583">
    <property type="entry name" value="Acetyltransf_1"/>
    <property type="match status" value="1"/>
</dbReference>
<name>A0A1T4VK49_9GAMM</name>
<accession>A0A1T4VK49</accession>
<protein>
    <submittedName>
        <fullName evidence="2">Acetyltransferase (GNAT) family protein</fullName>
    </submittedName>
</protein>
<dbReference type="AlphaFoldDB" id="A0A1T4VK49"/>
<proteinExistence type="predicted"/>
<dbReference type="PROSITE" id="PS51186">
    <property type="entry name" value="GNAT"/>
    <property type="match status" value="1"/>
</dbReference>
<reference evidence="3" key="1">
    <citation type="submission" date="2017-02" db="EMBL/GenBank/DDBJ databases">
        <authorList>
            <person name="Varghese N."/>
            <person name="Submissions S."/>
        </authorList>
    </citation>
    <scope>NUCLEOTIDE SEQUENCE [LARGE SCALE GENOMIC DNA]</scope>
    <source>
        <strain evidence="3">DSM 22720</strain>
    </source>
</reference>
<dbReference type="EMBL" id="FUXU01000078">
    <property type="protein sequence ID" value="SKA65354.1"/>
    <property type="molecule type" value="Genomic_DNA"/>
</dbReference>
<gene>
    <name evidence="2" type="ORF">SAMN02745132_03958</name>
</gene>
<keyword evidence="2" id="KW-0808">Transferase</keyword>
<evidence type="ECO:0000259" key="1">
    <source>
        <dbReference type="PROSITE" id="PS51186"/>
    </source>
</evidence>
<organism evidence="2 3">
    <name type="scientific">Enterovibrio nigricans DSM 22720</name>
    <dbReference type="NCBI Taxonomy" id="1121868"/>
    <lineage>
        <taxon>Bacteria</taxon>
        <taxon>Pseudomonadati</taxon>
        <taxon>Pseudomonadota</taxon>
        <taxon>Gammaproteobacteria</taxon>
        <taxon>Vibrionales</taxon>
        <taxon>Vibrionaceae</taxon>
        <taxon>Enterovibrio</taxon>
    </lineage>
</organism>
<dbReference type="Proteomes" id="UP000190162">
    <property type="component" value="Unassembled WGS sequence"/>
</dbReference>
<evidence type="ECO:0000313" key="2">
    <source>
        <dbReference type="EMBL" id="SKA65354.1"/>
    </source>
</evidence>
<dbReference type="CDD" id="cd04301">
    <property type="entry name" value="NAT_SF"/>
    <property type="match status" value="1"/>
</dbReference>
<dbReference type="Gene3D" id="3.40.630.30">
    <property type="match status" value="1"/>
</dbReference>
<dbReference type="RefSeq" id="WP_244556668.1">
    <property type="nucleotide sequence ID" value="NZ_FUXU01000078.1"/>
</dbReference>
<dbReference type="SUPFAM" id="SSF55729">
    <property type="entry name" value="Acyl-CoA N-acyltransferases (Nat)"/>
    <property type="match status" value="1"/>
</dbReference>
<feature type="domain" description="N-acetyltransferase" evidence="1">
    <location>
        <begin position="27"/>
        <end position="179"/>
    </location>
</feature>